<protein>
    <submittedName>
        <fullName evidence="1">Uncharacterized protein</fullName>
    </submittedName>
</protein>
<comment type="caution">
    <text evidence="1">The sequence shown here is derived from an EMBL/GenBank/DDBJ whole genome shotgun (WGS) entry which is preliminary data.</text>
</comment>
<accession>A0ACC2DVJ3</accession>
<sequence length="318" mass="35302">MASCRWWSKENVALVTGANTGIGFAIVKILAQQGLSVVLTCRSIQNGQKAVDMMREEGLDVAFHQLDVTDPESIIRLSKWVGDQFGGIDILINNAGISIRTSPLSSDSMEFAHSLLRTNYYGAKSVIEAMLPLFRHSPAGNRIINVSSVAGQLSILRDEAWKRQLSSVDSLTEDIINSFLQNCLFKFEENLPKNVSGLDVIEANLHYPNGVVFYSVSKAALNAYTAMLARNLVETPQDQKKFFVNCMCPGLTSTRMSGNVGHSPEEGADTAVWLALLPASECPTGKFFRKRQERSTDYVEELFEEMQIIRNGSRRQKE</sequence>
<evidence type="ECO:0000313" key="1">
    <source>
        <dbReference type="EMBL" id="KAJ7558160.1"/>
    </source>
</evidence>
<gene>
    <name evidence="1" type="ORF">O6H91_04G027200</name>
</gene>
<reference evidence="2" key="1">
    <citation type="journal article" date="2024" name="Proc. Natl. Acad. Sci. U.S.A.">
        <title>Extraordinary preservation of gene collinearity over three hundred million years revealed in homosporous lycophytes.</title>
        <authorList>
            <person name="Li C."/>
            <person name="Wickell D."/>
            <person name="Kuo L.Y."/>
            <person name="Chen X."/>
            <person name="Nie B."/>
            <person name="Liao X."/>
            <person name="Peng D."/>
            <person name="Ji J."/>
            <person name="Jenkins J."/>
            <person name="Williams M."/>
            <person name="Shu S."/>
            <person name="Plott C."/>
            <person name="Barry K."/>
            <person name="Rajasekar S."/>
            <person name="Grimwood J."/>
            <person name="Han X."/>
            <person name="Sun S."/>
            <person name="Hou Z."/>
            <person name="He W."/>
            <person name="Dai G."/>
            <person name="Sun C."/>
            <person name="Schmutz J."/>
            <person name="Leebens-Mack J.H."/>
            <person name="Li F.W."/>
            <person name="Wang L."/>
        </authorList>
    </citation>
    <scope>NUCLEOTIDE SEQUENCE [LARGE SCALE GENOMIC DNA]</scope>
    <source>
        <strain evidence="2">cv. PW_Plant_1</strain>
    </source>
</reference>
<dbReference type="EMBL" id="CM055095">
    <property type="protein sequence ID" value="KAJ7558160.1"/>
    <property type="molecule type" value="Genomic_DNA"/>
</dbReference>
<keyword evidence="2" id="KW-1185">Reference proteome</keyword>
<organism evidence="1 2">
    <name type="scientific">Diphasiastrum complanatum</name>
    <name type="common">Issler's clubmoss</name>
    <name type="synonym">Lycopodium complanatum</name>
    <dbReference type="NCBI Taxonomy" id="34168"/>
    <lineage>
        <taxon>Eukaryota</taxon>
        <taxon>Viridiplantae</taxon>
        <taxon>Streptophyta</taxon>
        <taxon>Embryophyta</taxon>
        <taxon>Tracheophyta</taxon>
        <taxon>Lycopodiopsida</taxon>
        <taxon>Lycopodiales</taxon>
        <taxon>Lycopodiaceae</taxon>
        <taxon>Lycopodioideae</taxon>
        <taxon>Diphasiastrum</taxon>
    </lineage>
</organism>
<proteinExistence type="predicted"/>
<name>A0ACC2DVJ3_DIPCM</name>
<evidence type="ECO:0000313" key="2">
    <source>
        <dbReference type="Proteomes" id="UP001162992"/>
    </source>
</evidence>
<dbReference type="Proteomes" id="UP001162992">
    <property type="component" value="Chromosome 4"/>
</dbReference>